<reference evidence="7 8" key="1">
    <citation type="submission" date="2024-09" db="EMBL/GenBank/DDBJ databases">
        <title>Floridaenema gen nov. (Aerosakkonemataceae, Aerosakkonematales ord. nov., Cyanobacteria) from benthic tropical and subtropical fresh waters, with the description of four new species.</title>
        <authorList>
            <person name="Moretto J.A."/>
            <person name="Berthold D.E."/>
            <person name="Lefler F.W."/>
            <person name="Huang I.-S."/>
            <person name="Laughinghouse H. IV."/>
        </authorList>
    </citation>
    <scope>NUCLEOTIDE SEQUENCE [LARGE SCALE GENOMIC DNA]</scope>
    <source>
        <strain evidence="7 8">BLCC-F154</strain>
    </source>
</reference>
<evidence type="ECO:0000313" key="7">
    <source>
        <dbReference type="EMBL" id="MFB2939067.1"/>
    </source>
</evidence>
<proteinExistence type="predicted"/>
<gene>
    <name evidence="7" type="ORF">ACE1B6_27760</name>
</gene>
<evidence type="ECO:0000256" key="2">
    <source>
        <dbReference type="ARBA" id="ARBA00022692"/>
    </source>
</evidence>
<dbReference type="RefSeq" id="WP_413260541.1">
    <property type="nucleotide sequence ID" value="NZ_JBHFNS010000093.1"/>
</dbReference>
<dbReference type="Proteomes" id="UP001576776">
    <property type="component" value="Unassembled WGS sequence"/>
</dbReference>
<sequence>MLTQIVSERFPRVKLWRRTLAFLIDFLVIWMIGGLFAAILPILPFFILFLAFWLAYRVVLVSRNHGQSLGRYALDVTLVDSRFNSVPQLLILSKREGILGLAAALAAIGLNAISLNPAGILLVIPLVVDCGFAWTEDSRRAFHDRVAKTLVVGSRRGYSLDLKVKRLVAELTRNMK</sequence>
<keyword evidence="3 5" id="KW-1133">Transmembrane helix</keyword>
<evidence type="ECO:0000259" key="6">
    <source>
        <dbReference type="Pfam" id="PF06271"/>
    </source>
</evidence>
<evidence type="ECO:0000256" key="5">
    <source>
        <dbReference type="SAM" id="Phobius"/>
    </source>
</evidence>
<dbReference type="Pfam" id="PF06271">
    <property type="entry name" value="RDD"/>
    <property type="match status" value="1"/>
</dbReference>
<keyword evidence="8" id="KW-1185">Reference proteome</keyword>
<name>A0ABV4YJQ4_9CYAN</name>
<dbReference type="InterPro" id="IPR010432">
    <property type="entry name" value="RDD"/>
</dbReference>
<accession>A0ABV4YJQ4</accession>
<feature type="domain" description="RDD" evidence="6">
    <location>
        <begin position="14"/>
        <end position="148"/>
    </location>
</feature>
<comment type="subcellular location">
    <subcellularLocation>
        <location evidence="1">Membrane</location>
        <topology evidence="1">Multi-pass membrane protein</topology>
    </subcellularLocation>
</comment>
<keyword evidence="2 5" id="KW-0812">Transmembrane</keyword>
<feature type="transmembrane region" description="Helical" evidence="5">
    <location>
        <begin position="20"/>
        <end position="39"/>
    </location>
</feature>
<evidence type="ECO:0000256" key="4">
    <source>
        <dbReference type="ARBA" id="ARBA00023136"/>
    </source>
</evidence>
<evidence type="ECO:0000256" key="3">
    <source>
        <dbReference type="ARBA" id="ARBA00022989"/>
    </source>
</evidence>
<comment type="caution">
    <text evidence="7">The sequence shown here is derived from an EMBL/GenBank/DDBJ whole genome shotgun (WGS) entry which is preliminary data.</text>
</comment>
<organism evidence="7 8">
    <name type="scientific">Floridaenema fluviatile BLCC-F154</name>
    <dbReference type="NCBI Taxonomy" id="3153640"/>
    <lineage>
        <taxon>Bacteria</taxon>
        <taxon>Bacillati</taxon>
        <taxon>Cyanobacteriota</taxon>
        <taxon>Cyanophyceae</taxon>
        <taxon>Oscillatoriophycideae</taxon>
        <taxon>Aerosakkonematales</taxon>
        <taxon>Aerosakkonemataceae</taxon>
        <taxon>Floridanema</taxon>
        <taxon>Floridanema fluviatile</taxon>
    </lineage>
</organism>
<dbReference type="EMBL" id="JBHFNS010000093">
    <property type="protein sequence ID" value="MFB2939067.1"/>
    <property type="molecule type" value="Genomic_DNA"/>
</dbReference>
<evidence type="ECO:0000256" key="1">
    <source>
        <dbReference type="ARBA" id="ARBA00004141"/>
    </source>
</evidence>
<feature type="transmembrane region" description="Helical" evidence="5">
    <location>
        <begin position="97"/>
        <end position="113"/>
    </location>
</feature>
<keyword evidence="4 5" id="KW-0472">Membrane</keyword>
<protein>
    <submittedName>
        <fullName evidence="7">RDD family protein</fullName>
    </submittedName>
</protein>
<evidence type="ECO:0000313" key="8">
    <source>
        <dbReference type="Proteomes" id="UP001576776"/>
    </source>
</evidence>